<dbReference type="GO" id="GO:0016746">
    <property type="term" value="F:acyltransferase activity"/>
    <property type="evidence" value="ECO:0007669"/>
    <property type="project" value="UniProtKB-KW"/>
</dbReference>
<dbReference type="SUPFAM" id="SSF56235">
    <property type="entry name" value="N-terminal nucleophile aminohydrolases (Ntn hydrolases)"/>
    <property type="match status" value="1"/>
</dbReference>
<keyword evidence="2" id="KW-0808">Transferase</keyword>
<keyword evidence="3" id="KW-0378">Hydrolase</keyword>
<dbReference type="GO" id="GO:0006508">
    <property type="term" value="P:proteolysis"/>
    <property type="evidence" value="ECO:0007669"/>
    <property type="project" value="UniProtKB-KW"/>
</dbReference>
<dbReference type="FunFam" id="3.60.20.40:FF:000001">
    <property type="entry name" value="Gamma-glutamyltranspeptidase 1"/>
    <property type="match status" value="1"/>
</dbReference>
<keyword evidence="9" id="KW-0812">Transmembrane</keyword>
<evidence type="ECO:0000256" key="8">
    <source>
        <dbReference type="PIRSR" id="PIRSR600101-2"/>
    </source>
</evidence>
<dbReference type="GO" id="GO:0006751">
    <property type="term" value="P:glutathione catabolic process"/>
    <property type="evidence" value="ECO:0007669"/>
    <property type="project" value="InterPro"/>
</dbReference>
<evidence type="ECO:0000256" key="9">
    <source>
        <dbReference type="SAM" id="Phobius"/>
    </source>
</evidence>
<dbReference type="InterPro" id="IPR043137">
    <property type="entry name" value="GGT_ssub_C"/>
</dbReference>
<dbReference type="Gene3D" id="1.10.246.130">
    <property type="match status" value="1"/>
</dbReference>
<dbReference type="NCBIfam" id="TIGR00066">
    <property type="entry name" value="g_glut_trans"/>
    <property type="match status" value="1"/>
</dbReference>
<dbReference type="GO" id="GO:0005886">
    <property type="term" value="C:plasma membrane"/>
    <property type="evidence" value="ECO:0007669"/>
    <property type="project" value="TreeGrafter"/>
</dbReference>
<evidence type="ECO:0000256" key="6">
    <source>
        <dbReference type="ARBA" id="ARBA00084097"/>
    </source>
</evidence>
<evidence type="ECO:0000256" key="1">
    <source>
        <dbReference type="ARBA" id="ARBA00022670"/>
    </source>
</evidence>
<dbReference type="InterPro" id="IPR029055">
    <property type="entry name" value="Ntn_hydrolases_N"/>
</dbReference>
<feature type="active site" description="Nucleophile" evidence="7">
    <location>
        <position position="427"/>
    </location>
</feature>
<dbReference type="InterPro" id="IPR043138">
    <property type="entry name" value="GGT_lsub"/>
</dbReference>
<dbReference type="Gene3D" id="3.60.20.40">
    <property type="match status" value="1"/>
</dbReference>
<evidence type="ECO:0000256" key="2">
    <source>
        <dbReference type="ARBA" id="ARBA00022679"/>
    </source>
</evidence>
<keyword evidence="5" id="KW-0012">Acyltransferase</keyword>
<dbReference type="PANTHER" id="PTHR11686:SF69">
    <property type="entry name" value="GAMMA-GLUTAMYLTRANSPEPTIDASE 1"/>
    <property type="match status" value="1"/>
</dbReference>
<dbReference type="InterPro" id="IPR000101">
    <property type="entry name" value="GGT_peptidase"/>
</dbReference>
<keyword evidence="6" id="KW-1199">Hemostasis impairing toxin</keyword>
<dbReference type="PANTHER" id="PTHR11686">
    <property type="entry name" value="GAMMA GLUTAMYL TRANSPEPTIDASE"/>
    <property type="match status" value="1"/>
</dbReference>
<feature type="binding site" evidence="8">
    <location>
        <position position="520"/>
    </location>
    <ligand>
        <name>L-glutamate</name>
        <dbReference type="ChEBI" id="CHEBI:29985"/>
    </ligand>
</feature>
<accession>A0A6V7VAB6</accession>
<proteinExistence type="predicted"/>
<organism evidence="10 11">
    <name type="scientific">Meloidogyne enterolobii</name>
    <name type="common">Root-knot nematode worm</name>
    <name type="synonym">Meloidogyne mayaguensis</name>
    <dbReference type="NCBI Taxonomy" id="390850"/>
    <lineage>
        <taxon>Eukaryota</taxon>
        <taxon>Metazoa</taxon>
        <taxon>Ecdysozoa</taxon>
        <taxon>Nematoda</taxon>
        <taxon>Chromadorea</taxon>
        <taxon>Rhabditida</taxon>
        <taxon>Tylenchina</taxon>
        <taxon>Tylenchomorpha</taxon>
        <taxon>Tylenchoidea</taxon>
        <taxon>Meloidogynidae</taxon>
        <taxon>Meloidogyninae</taxon>
        <taxon>Meloidogyne</taxon>
    </lineage>
</organism>
<keyword evidence="4" id="KW-0325">Glycoprotein</keyword>
<evidence type="ECO:0000256" key="7">
    <source>
        <dbReference type="PIRSR" id="PIRSR600101-1"/>
    </source>
</evidence>
<evidence type="ECO:0000256" key="5">
    <source>
        <dbReference type="ARBA" id="ARBA00023315"/>
    </source>
</evidence>
<dbReference type="FunFam" id="1.10.246.130:FF:000005">
    <property type="entry name" value="Gamma-glutamyltranspeptidase 1, putative"/>
    <property type="match status" value="1"/>
</dbReference>
<reference evidence="10 11" key="1">
    <citation type="submission" date="2020-08" db="EMBL/GenBank/DDBJ databases">
        <authorList>
            <person name="Koutsovoulos G."/>
            <person name="Danchin GJ E."/>
        </authorList>
    </citation>
    <scope>NUCLEOTIDE SEQUENCE [LARGE SCALE GENOMIC DNA]</scope>
</reference>
<evidence type="ECO:0000256" key="4">
    <source>
        <dbReference type="ARBA" id="ARBA00023180"/>
    </source>
</evidence>
<keyword evidence="1" id="KW-0645">Protease</keyword>
<dbReference type="GO" id="GO:0036374">
    <property type="term" value="F:glutathione hydrolase activity"/>
    <property type="evidence" value="ECO:0007669"/>
    <property type="project" value="InterPro"/>
</dbReference>
<comment type="caution">
    <text evidence="10">The sequence shown here is derived from an EMBL/GenBank/DDBJ whole genome shotgun (WGS) entry which is preliminary data.</text>
</comment>
<feature type="binding site" evidence="8">
    <location>
        <begin position="497"/>
        <end position="498"/>
    </location>
    <ligand>
        <name>L-glutamate</name>
        <dbReference type="ChEBI" id="CHEBI:29985"/>
    </ligand>
</feature>
<dbReference type="Pfam" id="PF01019">
    <property type="entry name" value="G_glu_transpept"/>
    <property type="match status" value="1"/>
</dbReference>
<feature type="binding site" evidence="8">
    <location>
        <begin position="445"/>
        <end position="447"/>
    </location>
    <ligand>
        <name>L-glutamate</name>
        <dbReference type="ChEBI" id="CHEBI:29985"/>
    </ligand>
</feature>
<evidence type="ECO:0000313" key="10">
    <source>
        <dbReference type="EMBL" id="CAD2171191.1"/>
    </source>
</evidence>
<feature type="binding site" evidence="8">
    <location>
        <position position="143"/>
    </location>
    <ligand>
        <name>L-glutamate</name>
        <dbReference type="ChEBI" id="CHEBI:29985"/>
    </ligand>
</feature>
<name>A0A6V7VAB6_MELEN</name>
<keyword evidence="6" id="KW-0800">Toxin</keyword>
<gene>
    <name evidence="10" type="ORF">MENT_LOCUS22640</name>
</gene>
<dbReference type="Proteomes" id="UP000580250">
    <property type="component" value="Unassembled WGS sequence"/>
</dbReference>
<keyword evidence="9" id="KW-0472">Membrane</keyword>
<keyword evidence="6" id="KW-1202">Platelet aggregation activating toxin</keyword>
<sequence>MNSNKNKNSFLNENYLRSIFRQRSSPLFIILIIFNIIFLLTSTCFALLYFINIKNNENNLIKWPKQTDSFYGKFASAAVAADNAICSNIGRDILLRGGNAVEAAIATAFCIGIQDPHSAGLGGGHLMTIYNATTKKCHVVDAREVAPLNSTENIFFNRKNASRYGYEAVAVPGELHGFWTEYKNFGGNLEWKTLVEPAIQLLEEGSPTSHVLARQLQLHKQQILSNKLLASIFTNPKSGHLFAAGEQINTRNKLADTLRILANSSNPLEIFYKGEIARSISKEFEKNNGRLTFEDFNNYKSIIRSDKDIIYTKLPNGRTICGPPPPSGSAVTQGIINILSKMEFNLTTISGSVDYFHSFIEASKFAYSIRDSLGDIDFVPNSLNLSHLLTSQEWAENVRNKITLRTHPDSYYQEGNAHQALPEDHGTSQISVIDRWGNAVSITTTLNIAFGSFVLSESTGIIFNDQMDDFSTKGMPNYWGYPPSPQNYIEPGKRPMSSMSPIIVFKENGKETLAIGASGGSTIISGVALTTFNILKIGMNIKEAIDFPRLHNQFRPNFTMFEERIPEKLKEGLQERGHYFNNLDWLNVVVGVHQAEDGIIYANSDWRKGWESQPAGY</sequence>
<protein>
    <submittedName>
        <fullName evidence="10">Uncharacterized protein</fullName>
    </submittedName>
</protein>
<dbReference type="EMBL" id="CAJEWN010000179">
    <property type="protein sequence ID" value="CAD2171191.1"/>
    <property type="molecule type" value="Genomic_DNA"/>
</dbReference>
<feature type="binding site" evidence="8">
    <location>
        <position position="469"/>
    </location>
    <ligand>
        <name>L-glutamate</name>
        <dbReference type="ChEBI" id="CHEBI:29985"/>
    </ligand>
</feature>
<dbReference type="AlphaFoldDB" id="A0A6V7VAB6"/>
<dbReference type="OrthoDB" id="1081007at2759"/>
<evidence type="ECO:0000256" key="3">
    <source>
        <dbReference type="ARBA" id="ARBA00022801"/>
    </source>
</evidence>
<keyword evidence="9" id="KW-1133">Transmembrane helix</keyword>
<dbReference type="PRINTS" id="PR01210">
    <property type="entry name" value="GGTRANSPTASE"/>
</dbReference>
<feature type="transmembrane region" description="Helical" evidence="9">
    <location>
        <begin position="27"/>
        <end position="51"/>
    </location>
</feature>
<evidence type="ECO:0000313" key="11">
    <source>
        <dbReference type="Proteomes" id="UP000580250"/>
    </source>
</evidence>